<dbReference type="EMBL" id="OKRB01000013">
    <property type="protein sequence ID" value="SPE17647.1"/>
    <property type="molecule type" value="Genomic_DNA"/>
</dbReference>
<protein>
    <submittedName>
        <fullName evidence="1">Uncharacterized protein</fullName>
    </submittedName>
</protein>
<evidence type="ECO:0000313" key="1">
    <source>
        <dbReference type="EMBL" id="SPE17647.1"/>
    </source>
</evidence>
<name>A0A2N9L2T8_9BACT</name>
<accession>A0A2N9L2T8</accession>
<dbReference type="Proteomes" id="UP000239735">
    <property type="component" value="Unassembled WGS sequence"/>
</dbReference>
<proteinExistence type="predicted"/>
<organism evidence="1 2">
    <name type="scientific">Candidatus Sulfuritelmatomonas gaucii</name>
    <dbReference type="NCBI Taxonomy" id="2043161"/>
    <lineage>
        <taxon>Bacteria</taxon>
        <taxon>Pseudomonadati</taxon>
        <taxon>Acidobacteriota</taxon>
        <taxon>Terriglobia</taxon>
        <taxon>Terriglobales</taxon>
        <taxon>Acidobacteriaceae</taxon>
        <taxon>Candidatus Sulfuritelmatomonas</taxon>
    </lineage>
</organism>
<reference evidence="2" key="1">
    <citation type="submission" date="2018-02" db="EMBL/GenBank/DDBJ databases">
        <authorList>
            <person name="Hausmann B."/>
        </authorList>
    </citation>
    <scope>NUCLEOTIDE SEQUENCE [LARGE SCALE GENOMIC DNA]</scope>
    <source>
        <strain evidence="2">Peat soil MAG SbA5</strain>
    </source>
</reference>
<evidence type="ECO:0000313" key="2">
    <source>
        <dbReference type="Proteomes" id="UP000239735"/>
    </source>
</evidence>
<gene>
    <name evidence="1" type="ORF">SBA5_110007</name>
</gene>
<sequence>MSAGTRDPVARAFNGLHTNNPLNQLDDSNCKFLWALLMMYAEVTSPRKTRNAVLDQLERVSKTVSKVVADATKVAARLESEIFLGPFVEPLRPFLVGFEDLPMRLVQFSNRLEMVLDSTGKCGHKRQNLAAQFLIQASEFVRLKTGQHNDEHVADLFQQIGKRSVKLDLSGDAIRKKRKYLKDQNPIALASAVRRARRHCQDSKPSTAS</sequence>
<dbReference type="AlphaFoldDB" id="A0A2N9L2T8"/>